<dbReference type="PROSITE" id="PS50893">
    <property type="entry name" value="ABC_TRANSPORTER_2"/>
    <property type="match status" value="1"/>
</dbReference>
<keyword evidence="7" id="KW-0472">Membrane</keyword>
<gene>
    <name evidence="9" type="ORF">N0K08_14785</name>
</gene>
<dbReference type="InterPro" id="IPR017871">
    <property type="entry name" value="ABC_transporter-like_CS"/>
</dbReference>
<evidence type="ECO:0000256" key="3">
    <source>
        <dbReference type="ARBA" id="ARBA00022448"/>
    </source>
</evidence>
<keyword evidence="4" id="KW-1003">Cell membrane</keyword>
<evidence type="ECO:0000313" key="9">
    <source>
        <dbReference type="EMBL" id="MCT9811909.1"/>
    </source>
</evidence>
<dbReference type="RefSeq" id="WP_261501157.1">
    <property type="nucleotide sequence ID" value="NZ_JAODYH010000007.1"/>
</dbReference>
<dbReference type="InterPro" id="IPR013563">
    <property type="entry name" value="Oligopep_ABC_C"/>
</dbReference>
<protein>
    <submittedName>
        <fullName evidence="9">ABC transporter ATP-binding protein</fullName>
    </submittedName>
</protein>
<dbReference type="Gene3D" id="3.40.50.300">
    <property type="entry name" value="P-loop containing nucleotide triphosphate hydrolases"/>
    <property type="match status" value="1"/>
</dbReference>
<dbReference type="PROSITE" id="PS00211">
    <property type="entry name" value="ABC_TRANSPORTER_1"/>
    <property type="match status" value="1"/>
</dbReference>
<keyword evidence="6 9" id="KW-0067">ATP-binding</keyword>
<dbReference type="EMBL" id="JAODYH010000007">
    <property type="protein sequence ID" value="MCT9811909.1"/>
    <property type="molecule type" value="Genomic_DNA"/>
</dbReference>
<proteinExistence type="inferred from homology"/>
<keyword evidence="5" id="KW-0547">Nucleotide-binding</keyword>
<dbReference type="InterPro" id="IPR027417">
    <property type="entry name" value="P-loop_NTPase"/>
</dbReference>
<dbReference type="Pfam" id="PF00005">
    <property type="entry name" value="ABC_tran"/>
    <property type="match status" value="1"/>
</dbReference>
<sequence>MPHDSDNSSLPPTAASVLEVKDLHTQFDTRAGVLPVVNGVGFRLEKGKVLGLVGESGSGKSVTGFSIMGLLDAPGRIVSGQVLFNGQDLAQLDARALRNIRGNRIAMIFQDPMATLNPVLRIDVQMLETIHAHRKMGKAEALEHCRQTLARMGIPSPHERLKAYPHQLSGGMRQRVAIAIALLNGPELIIADEPTTALDVTIQAQILSEMQQLVRETGTALIWISHDLSVVAGLADDIAVMYAGRIVEHGSVDAVLDTPQHPYTQGLIGSLPSANQRSHRLQQISGMAPNLLDLPPGCAFAPRCPRAQARCQQPPDMQTIEPPLSQAATATAHTVRCFFPGAAPANAATPEAAADLSRSAA</sequence>
<evidence type="ECO:0000256" key="7">
    <source>
        <dbReference type="ARBA" id="ARBA00023136"/>
    </source>
</evidence>
<dbReference type="PANTHER" id="PTHR43297">
    <property type="entry name" value="OLIGOPEPTIDE TRANSPORT ATP-BINDING PROTEIN APPD"/>
    <property type="match status" value="1"/>
</dbReference>
<evidence type="ECO:0000256" key="6">
    <source>
        <dbReference type="ARBA" id="ARBA00022840"/>
    </source>
</evidence>
<dbReference type="SMART" id="SM00382">
    <property type="entry name" value="AAA"/>
    <property type="match status" value="1"/>
</dbReference>
<comment type="subcellular location">
    <subcellularLocation>
        <location evidence="1">Cell inner membrane</location>
        <topology evidence="1">Peripheral membrane protein</topology>
    </subcellularLocation>
</comment>
<dbReference type="InterPro" id="IPR003439">
    <property type="entry name" value="ABC_transporter-like_ATP-bd"/>
</dbReference>
<name>A0ABT2PQ01_9BURK</name>
<dbReference type="SUPFAM" id="SSF52540">
    <property type="entry name" value="P-loop containing nucleoside triphosphate hydrolases"/>
    <property type="match status" value="1"/>
</dbReference>
<evidence type="ECO:0000313" key="10">
    <source>
        <dbReference type="Proteomes" id="UP001525968"/>
    </source>
</evidence>
<keyword evidence="3" id="KW-0813">Transport</keyword>
<dbReference type="NCBIfam" id="TIGR01727">
    <property type="entry name" value="oligo_HPY"/>
    <property type="match status" value="1"/>
</dbReference>
<comment type="caution">
    <text evidence="9">The sequence shown here is derived from an EMBL/GenBank/DDBJ whole genome shotgun (WGS) entry which is preliminary data.</text>
</comment>
<evidence type="ECO:0000256" key="2">
    <source>
        <dbReference type="ARBA" id="ARBA00005417"/>
    </source>
</evidence>
<evidence type="ECO:0000256" key="1">
    <source>
        <dbReference type="ARBA" id="ARBA00004417"/>
    </source>
</evidence>
<organism evidence="9 10">
    <name type="scientific">Acidovorax bellezanensis</name>
    <dbReference type="NCBI Taxonomy" id="2976702"/>
    <lineage>
        <taxon>Bacteria</taxon>
        <taxon>Pseudomonadati</taxon>
        <taxon>Pseudomonadota</taxon>
        <taxon>Betaproteobacteria</taxon>
        <taxon>Burkholderiales</taxon>
        <taxon>Comamonadaceae</taxon>
        <taxon>Acidovorax</taxon>
    </lineage>
</organism>
<evidence type="ECO:0000256" key="4">
    <source>
        <dbReference type="ARBA" id="ARBA00022475"/>
    </source>
</evidence>
<evidence type="ECO:0000259" key="8">
    <source>
        <dbReference type="PROSITE" id="PS50893"/>
    </source>
</evidence>
<dbReference type="GO" id="GO:0005524">
    <property type="term" value="F:ATP binding"/>
    <property type="evidence" value="ECO:0007669"/>
    <property type="project" value="UniProtKB-KW"/>
</dbReference>
<accession>A0ABT2PQ01</accession>
<reference evidence="9 10" key="1">
    <citation type="submission" date="2022-09" db="EMBL/GenBank/DDBJ databases">
        <title>Draft genome of isolate Be4.</title>
        <authorList>
            <person name="Sanchez-Castro I."/>
            <person name="Martinez-Rodriguez P."/>
            <person name="Descostes M."/>
            <person name="Merroun M."/>
        </authorList>
    </citation>
    <scope>NUCLEOTIDE SEQUENCE [LARGE SCALE GENOMIC DNA]</scope>
    <source>
        <strain evidence="9 10">Be4</strain>
    </source>
</reference>
<dbReference type="PANTHER" id="PTHR43297:SF2">
    <property type="entry name" value="DIPEPTIDE TRANSPORT ATP-BINDING PROTEIN DPPD"/>
    <property type="match status" value="1"/>
</dbReference>
<comment type="similarity">
    <text evidence="2">Belongs to the ABC transporter superfamily.</text>
</comment>
<dbReference type="Proteomes" id="UP001525968">
    <property type="component" value="Unassembled WGS sequence"/>
</dbReference>
<keyword evidence="10" id="KW-1185">Reference proteome</keyword>
<dbReference type="Pfam" id="PF08352">
    <property type="entry name" value="oligo_HPY"/>
    <property type="match status" value="1"/>
</dbReference>
<evidence type="ECO:0000256" key="5">
    <source>
        <dbReference type="ARBA" id="ARBA00022741"/>
    </source>
</evidence>
<feature type="domain" description="ABC transporter" evidence="8">
    <location>
        <begin position="18"/>
        <end position="268"/>
    </location>
</feature>
<dbReference type="CDD" id="cd03257">
    <property type="entry name" value="ABC_NikE_OppD_transporters"/>
    <property type="match status" value="1"/>
</dbReference>
<dbReference type="InterPro" id="IPR003593">
    <property type="entry name" value="AAA+_ATPase"/>
</dbReference>
<dbReference type="InterPro" id="IPR050388">
    <property type="entry name" value="ABC_Ni/Peptide_Import"/>
</dbReference>